<dbReference type="Proteomes" id="UP000245048">
    <property type="component" value="Unassembled WGS sequence"/>
</dbReference>
<gene>
    <name evidence="2" type="ORF">CR165_02130</name>
</gene>
<evidence type="ECO:0000256" key="1">
    <source>
        <dbReference type="SAM" id="SignalP"/>
    </source>
</evidence>
<keyword evidence="1" id="KW-0732">Signal</keyword>
<feature type="chain" id="PRO_5015780436" evidence="1">
    <location>
        <begin position="24"/>
        <end position="123"/>
    </location>
</feature>
<protein>
    <submittedName>
        <fullName evidence="2">Argininosuccinate lyase</fullName>
    </submittedName>
</protein>
<keyword evidence="3" id="KW-1185">Reference proteome</keyword>
<dbReference type="AlphaFoldDB" id="A0A2U1VAI3"/>
<evidence type="ECO:0000313" key="3">
    <source>
        <dbReference type="Proteomes" id="UP000245048"/>
    </source>
</evidence>
<proteinExistence type="predicted"/>
<dbReference type="OrthoDB" id="4736977at2"/>
<organism evidence="2 3">
    <name type="scientific">Teichococcus aestuarii</name>
    <dbReference type="NCBI Taxonomy" id="568898"/>
    <lineage>
        <taxon>Bacteria</taxon>
        <taxon>Pseudomonadati</taxon>
        <taxon>Pseudomonadota</taxon>
        <taxon>Alphaproteobacteria</taxon>
        <taxon>Acetobacterales</taxon>
        <taxon>Roseomonadaceae</taxon>
        <taxon>Roseomonas</taxon>
    </lineage>
</organism>
<comment type="caution">
    <text evidence="2">The sequence shown here is derived from an EMBL/GenBank/DDBJ whole genome shotgun (WGS) entry which is preliminary data.</text>
</comment>
<dbReference type="EMBL" id="PDOA01000001">
    <property type="protein sequence ID" value="PWC30903.1"/>
    <property type="molecule type" value="Genomic_DNA"/>
</dbReference>
<dbReference type="GO" id="GO:0016829">
    <property type="term" value="F:lyase activity"/>
    <property type="evidence" value="ECO:0007669"/>
    <property type="project" value="UniProtKB-KW"/>
</dbReference>
<accession>A0A2U1VAI3</accession>
<reference evidence="3" key="1">
    <citation type="submission" date="2017-10" db="EMBL/GenBank/DDBJ databases">
        <authorList>
            <person name="Toshchakov S.V."/>
            <person name="Goeva M.A."/>
        </authorList>
    </citation>
    <scope>NUCLEOTIDE SEQUENCE [LARGE SCALE GENOMIC DNA]</scope>
    <source>
        <strain evidence="3">JR1/69-1-13</strain>
    </source>
</reference>
<name>A0A2U1VAI3_9PROT</name>
<sequence>MAAAPRRLLPALLLCLATWPALAQGRQDFTLINRTGYEIREVYVGPTRSDSWGRDVLGDGVLPANARREIRFSARTRDCMFDIKVVYSDDDSTAEWRNLDLCSISRISLYWDAKRQVSRAEWE</sequence>
<keyword evidence="2" id="KW-0456">Lyase</keyword>
<feature type="signal peptide" evidence="1">
    <location>
        <begin position="1"/>
        <end position="23"/>
    </location>
</feature>
<evidence type="ECO:0000313" key="2">
    <source>
        <dbReference type="EMBL" id="PWC30903.1"/>
    </source>
</evidence>